<dbReference type="Proteomes" id="UP001186944">
    <property type="component" value="Unassembled WGS sequence"/>
</dbReference>
<name>A0AA88Y6C0_PINIB</name>
<dbReference type="EMBL" id="VSWD01000007">
    <property type="protein sequence ID" value="KAK3098621.1"/>
    <property type="molecule type" value="Genomic_DNA"/>
</dbReference>
<gene>
    <name evidence="1" type="ORF">FSP39_021291</name>
</gene>
<accession>A0AA88Y6C0</accession>
<dbReference type="PANTHER" id="PTHR31751:SF42">
    <property type="entry name" value="PROTEIN CBG10204"/>
    <property type="match status" value="1"/>
</dbReference>
<evidence type="ECO:0000313" key="2">
    <source>
        <dbReference type="Proteomes" id="UP001186944"/>
    </source>
</evidence>
<protein>
    <submittedName>
        <fullName evidence="1">Uncharacterized protein</fullName>
    </submittedName>
</protein>
<organism evidence="1 2">
    <name type="scientific">Pinctada imbricata</name>
    <name type="common">Atlantic pearl-oyster</name>
    <name type="synonym">Pinctada martensii</name>
    <dbReference type="NCBI Taxonomy" id="66713"/>
    <lineage>
        <taxon>Eukaryota</taxon>
        <taxon>Metazoa</taxon>
        <taxon>Spiralia</taxon>
        <taxon>Lophotrochozoa</taxon>
        <taxon>Mollusca</taxon>
        <taxon>Bivalvia</taxon>
        <taxon>Autobranchia</taxon>
        <taxon>Pteriomorphia</taxon>
        <taxon>Pterioida</taxon>
        <taxon>Pterioidea</taxon>
        <taxon>Pteriidae</taxon>
        <taxon>Pinctada</taxon>
    </lineage>
</organism>
<dbReference type="AlphaFoldDB" id="A0AA88Y6C0"/>
<dbReference type="PANTHER" id="PTHR31751">
    <property type="entry name" value="SI:CH211-108C17.2-RELATED-RELATED"/>
    <property type="match status" value="1"/>
</dbReference>
<sequence length="229" mass="26522">MELEGLKRCLSWLEENNIVIGDLVTDRHAQAKKFMKTERPDIEHWFDCWHVAKGVYKKLEAAGRKKGSEAVGDWARSISNHLYWFASSSEGNGELVQQKWLSILIIKSHMEMEKVVKGRLLLTDVKKLSPAEQTSGLEAFHKVVCHFAPKLVHFFHAQMEARLFLAALHFNENSDREQRLTKDGRLQYDVSYPKGRDHDGISKEIKKPMTYGQYFHLLLSQGFFFSKNL</sequence>
<proteinExistence type="predicted"/>
<evidence type="ECO:0000313" key="1">
    <source>
        <dbReference type="EMBL" id="KAK3098621.1"/>
    </source>
</evidence>
<reference evidence="1" key="1">
    <citation type="submission" date="2019-08" db="EMBL/GenBank/DDBJ databases">
        <title>The improved chromosome-level genome for the pearl oyster Pinctada fucata martensii using PacBio sequencing and Hi-C.</title>
        <authorList>
            <person name="Zheng Z."/>
        </authorList>
    </citation>
    <scope>NUCLEOTIDE SEQUENCE</scope>
    <source>
        <strain evidence="1">ZZ-2019</strain>
        <tissue evidence="1">Adductor muscle</tissue>
    </source>
</reference>
<comment type="caution">
    <text evidence="1">The sequence shown here is derived from an EMBL/GenBank/DDBJ whole genome shotgun (WGS) entry which is preliminary data.</text>
</comment>
<keyword evidence="2" id="KW-1185">Reference proteome</keyword>